<protein>
    <submittedName>
        <fullName evidence="2">SCP2 sterol-binding domain-containing protein</fullName>
    </submittedName>
</protein>
<dbReference type="EMBL" id="JBHTIS010001445">
    <property type="protein sequence ID" value="MFD1048182.1"/>
    <property type="molecule type" value="Genomic_DNA"/>
</dbReference>
<evidence type="ECO:0000313" key="2">
    <source>
        <dbReference type="EMBL" id="MFD1048182.1"/>
    </source>
</evidence>
<feature type="domain" description="SCP2" evidence="1">
    <location>
        <begin position="5"/>
        <end position="56"/>
    </location>
</feature>
<gene>
    <name evidence="2" type="ORF">ACFQ1S_22900</name>
</gene>
<sequence length="61" mass="6649">TVSRAMTRDARVTITMPPQDFLRLITSNASAPVLFMTGKLRIRGDLAFAAGMLGLFDLPKP</sequence>
<dbReference type="Gene3D" id="3.30.1050.10">
    <property type="entry name" value="SCP2 sterol-binding domain"/>
    <property type="match status" value="1"/>
</dbReference>
<dbReference type="InterPro" id="IPR003033">
    <property type="entry name" value="SCP2_sterol-bd_dom"/>
</dbReference>
<organism evidence="2 3">
    <name type="scientific">Kibdelosporangium lantanae</name>
    <dbReference type="NCBI Taxonomy" id="1497396"/>
    <lineage>
        <taxon>Bacteria</taxon>
        <taxon>Bacillati</taxon>
        <taxon>Actinomycetota</taxon>
        <taxon>Actinomycetes</taxon>
        <taxon>Pseudonocardiales</taxon>
        <taxon>Pseudonocardiaceae</taxon>
        <taxon>Kibdelosporangium</taxon>
    </lineage>
</organism>
<dbReference type="Proteomes" id="UP001597045">
    <property type="component" value="Unassembled WGS sequence"/>
</dbReference>
<dbReference type="Pfam" id="PF02036">
    <property type="entry name" value="SCP2"/>
    <property type="match status" value="1"/>
</dbReference>
<name>A0ABW3MCB4_9PSEU</name>
<evidence type="ECO:0000313" key="3">
    <source>
        <dbReference type="Proteomes" id="UP001597045"/>
    </source>
</evidence>
<dbReference type="SUPFAM" id="SSF55718">
    <property type="entry name" value="SCP-like"/>
    <property type="match status" value="1"/>
</dbReference>
<feature type="non-terminal residue" evidence="2">
    <location>
        <position position="1"/>
    </location>
</feature>
<accession>A0ABW3MCB4</accession>
<dbReference type="InterPro" id="IPR036527">
    <property type="entry name" value="SCP2_sterol-bd_dom_sf"/>
</dbReference>
<reference evidence="3" key="1">
    <citation type="journal article" date="2019" name="Int. J. Syst. Evol. Microbiol.">
        <title>The Global Catalogue of Microorganisms (GCM) 10K type strain sequencing project: providing services to taxonomists for standard genome sequencing and annotation.</title>
        <authorList>
            <consortium name="The Broad Institute Genomics Platform"/>
            <consortium name="The Broad Institute Genome Sequencing Center for Infectious Disease"/>
            <person name="Wu L."/>
            <person name="Ma J."/>
        </authorList>
    </citation>
    <scope>NUCLEOTIDE SEQUENCE [LARGE SCALE GENOMIC DNA]</scope>
    <source>
        <strain evidence="3">JCM 31486</strain>
    </source>
</reference>
<proteinExistence type="predicted"/>
<comment type="caution">
    <text evidence="2">The sequence shown here is derived from an EMBL/GenBank/DDBJ whole genome shotgun (WGS) entry which is preliminary data.</text>
</comment>
<keyword evidence="3" id="KW-1185">Reference proteome</keyword>
<evidence type="ECO:0000259" key="1">
    <source>
        <dbReference type="Pfam" id="PF02036"/>
    </source>
</evidence>